<evidence type="ECO:0000313" key="3">
    <source>
        <dbReference type="Proteomes" id="UP000834106"/>
    </source>
</evidence>
<comment type="similarity">
    <text evidence="1">Belongs to the plant LTP family.</text>
</comment>
<evidence type="ECO:0000256" key="1">
    <source>
        <dbReference type="ARBA" id="ARBA00009748"/>
    </source>
</evidence>
<protein>
    <submittedName>
        <fullName evidence="2">Uncharacterized protein</fullName>
    </submittedName>
</protein>
<dbReference type="Gene3D" id="1.10.110.10">
    <property type="entry name" value="Plant lipid-transfer and hydrophobic proteins"/>
    <property type="match status" value="1"/>
</dbReference>
<gene>
    <name evidence="2" type="ORF">FPE_LOCUS31383</name>
</gene>
<dbReference type="GO" id="GO:0008289">
    <property type="term" value="F:lipid binding"/>
    <property type="evidence" value="ECO:0007669"/>
    <property type="project" value="InterPro"/>
</dbReference>
<dbReference type="AlphaFoldDB" id="A0AAD2A981"/>
<reference evidence="2" key="1">
    <citation type="submission" date="2023-05" db="EMBL/GenBank/DDBJ databases">
        <authorList>
            <person name="Huff M."/>
        </authorList>
    </citation>
    <scope>NUCLEOTIDE SEQUENCE</scope>
</reference>
<name>A0AAD2A981_9LAMI</name>
<sequence>MIGPNFFLAKSTQSGPFTTNLKSGTVEKSAEIENMAMKVIRFYPVWFLGMVVMLGTGARNASAISCLDAIIELMPCQDYRLGSSSGVTVLCCEGAQELNQIASYSPERRNLCERFKTTAAAMGVNADWAKLLPMQGRIQEIE</sequence>
<dbReference type="SUPFAM" id="SSF47699">
    <property type="entry name" value="Bifunctional inhibitor/lipid-transfer protein/seed storage 2S albumin"/>
    <property type="match status" value="1"/>
</dbReference>
<dbReference type="PANTHER" id="PTHR33076">
    <property type="entry name" value="NON-SPECIFIC LIPID-TRANSFER PROTEIN 2-RELATED"/>
    <property type="match status" value="1"/>
</dbReference>
<dbReference type="Proteomes" id="UP000834106">
    <property type="component" value="Chromosome 20"/>
</dbReference>
<keyword evidence="3" id="KW-1185">Reference proteome</keyword>
<dbReference type="EMBL" id="OU503055">
    <property type="protein sequence ID" value="CAI9783953.1"/>
    <property type="molecule type" value="Genomic_DNA"/>
</dbReference>
<dbReference type="InterPro" id="IPR000528">
    <property type="entry name" value="Plant_nsLTP"/>
</dbReference>
<evidence type="ECO:0000313" key="2">
    <source>
        <dbReference type="EMBL" id="CAI9783953.1"/>
    </source>
</evidence>
<organism evidence="2 3">
    <name type="scientific">Fraxinus pennsylvanica</name>
    <dbReference type="NCBI Taxonomy" id="56036"/>
    <lineage>
        <taxon>Eukaryota</taxon>
        <taxon>Viridiplantae</taxon>
        <taxon>Streptophyta</taxon>
        <taxon>Embryophyta</taxon>
        <taxon>Tracheophyta</taxon>
        <taxon>Spermatophyta</taxon>
        <taxon>Magnoliopsida</taxon>
        <taxon>eudicotyledons</taxon>
        <taxon>Gunneridae</taxon>
        <taxon>Pentapetalae</taxon>
        <taxon>asterids</taxon>
        <taxon>lamiids</taxon>
        <taxon>Lamiales</taxon>
        <taxon>Oleaceae</taxon>
        <taxon>Oleeae</taxon>
        <taxon>Fraxinus</taxon>
    </lineage>
</organism>
<dbReference type="InterPro" id="IPR036312">
    <property type="entry name" value="Bifun_inhib/LTP/seed_sf"/>
</dbReference>
<accession>A0AAD2A981</accession>
<dbReference type="GO" id="GO:0006869">
    <property type="term" value="P:lipid transport"/>
    <property type="evidence" value="ECO:0007669"/>
    <property type="project" value="InterPro"/>
</dbReference>
<proteinExistence type="inferred from homology"/>